<comment type="subcellular location">
    <subcellularLocation>
        <location evidence="1">Cell membrane</location>
        <topology evidence="1">Lipid-anchor</topology>
    </subcellularLocation>
</comment>
<dbReference type="InterPro" id="IPR028082">
    <property type="entry name" value="Peripla_BP_I"/>
</dbReference>
<evidence type="ECO:0000313" key="12">
    <source>
        <dbReference type="EMBL" id="CDT78728.1"/>
    </source>
</evidence>
<proteinExistence type="inferred from homology"/>
<dbReference type="InterPro" id="IPR050957">
    <property type="entry name" value="BMP_lipoprotein"/>
</dbReference>
<feature type="chain" id="PRO_5013440279" evidence="8">
    <location>
        <begin position="25"/>
        <end position="334"/>
    </location>
</feature>
<protein>
    <submittedName>
        <fullName evidence="10">Putative lipoprotein</fullName>
    </submittedName>
    <submittedName>
        <fullName evidence="11">Putative outer membrane lipoprotein</fullName>
    </submittedName>
</protein>
<dbReference type="PROSITE" id="PS51257">
    <property type="entry name" value="PROKAR_LIPOPROTEIN"/>
    <property type="match status" value="1"/>
</dbReference>
<dbReference type="AlphaFoldDB" id="A0A068ZZA1"/>
<sequence length="334" mass="36575">MRFKRILILMLTVAMIAGMLVGCANNPSNNPSSSKDNKSDISDKSNSKKSVSMILDIEGTNNEAMNNSALLALNNAQKKLNIDTNKVESDDSSTFSNSIDILCNDNYDLIIAVGARFAKPLEMVAKKYPKQQFAIIDYEYDKQPSNITSISYEDNKSGYLAGLIAGKMTESDKVGFIGGVKSSSRDKFESGFREGVKFSNSSIKDISVEYADVFKDSKSVESIAKKMMDNGVDIIFSTTEDDSKAVIDAVRAKNKKVIATNKDQHELAPENVISSIVKDFENPTYNLIQSFVKGNYKGGKVIENTVKSGSTGLAQNSSQNIPPDVLEYVNKNNK</sequence>
<evidence type="ECO:0000256" key="7">
    <source>
        <dbReference type="SAM" id="MobiDB-lite"/>
    </source>
</evidence>
<dbReference type="GO" id="GO:0005886">
    <property type="term" value="C:plasma membrane"/>
    <property type="evidence" value="ECO:0007669"/>
    <property type="project" value="UniProtKB-SubCell"/>
</dbReference>
<evidence type="ECO:0000313" key="10">
    <source>
        <dbReference type="EMBL" id="CDS83752.1"/>
    </source>
</evidence>
<dbReference type="EMBL" id="LK932473">
    <property type="protein sequence ID" value="CDS83752.1"/>
    <property type="molecule type" value="Genomic_DNA"/>
</dbReference>
<feature type="signal peptide" evidence="8">
    <location>
        <begin position="1"/>
        <end position="24"/>
    </location>
</feature>
<reference evidence="10" key="1">
    <citation type="submission" date="2014-07" db="EMBL/GenBank/DDBJ databases">
        <authorList>
            <person name="Monot Marc"/>
        </authorList>
    </citation>
    <scope>NUCLEOTIDE SEQUENCE</scope>
    <source>
        <strain evidence="12">7032989</strain>
        <strain evidence="11">7032994</strain>
    </source>
</reference>
<gene>
    <name evidence="12" type="ORF">BN1095_780001</name>
    <name evidence="10" type="ORF">BN1096_230001</name>
    <name evidence="11" type="ORF">BN1097_220001</name>
</gene>
<keyword evidence="4 8" id="KW-0732">Signal</keyword>
<feature type="domain" description="ABC transporter substrate-binding protein PnrA-like" evidence="9">
    <location>
        <begin position="55"/>
        <end position="332"/>
    </location>
</feature>
<evidence type="ECO:0000256" key="3">
    <source>
        <dbReference type="ARBA" id="ARBA00022475"/>
    </source>
</evidence>
<dbReference type="CDD" id="cd06354">
    <property type="entry name" value="PBP1_PrnA-like"/>
    <property type="match status" value="1"/>
</dbReference>
<keyword evidence="5" id="KW-0472">Membrane</keyword>
<evidence type="ECO:0000313" key="11">
    <source>
        <dbReference type="EMBL" id="CDS83861.1"/>
    </source>
</evidence>
<accession>A0A068ZZA1</accession>
<comment type="similarity">
    <text evidence="2">Belongs to the BMP lipoprotein family.</text>
</comment>
<dbReference type="PANTHER" id="PTHR34296:SF2">
    <property type="entry name" value="ABC TRANSPORTER GUANOSINE-BINDING PROTEIN NUPN"/>
    <property type="match status" value="1"/>
</dbReference>
<feature type="region of interest" description="Disordered" evidence="7">
    <location>
        <begin position="27"/>
        <end position="47"/>
    </location>
</feature>
<evidence type="ECO:0000259" key="9">
    <source>
        <dbReference type="Pfam" id="PF02608"/>
    </source>
</evidence>
<dbReference type="RefSeq" id="WP_021359788.1">
    <property type="nucleotide sequence ID" value="NZ_BBYB01000180.1"/>
</dbReference>
<keyword evidence="3" id="KW-1003">Cell membrane</keyword>
<dbReference type="InterPro" id="IPR003760">
    <property type="entry name" value="PnrA-like"/>
</dbReference>
<evidence type="ECO:0000256" key="2">
    <source>
        <dbReference type="ARBA" id="ARBA00008610"/>
    </source>
</evidence>
<evidence type="ECO:0000256" key="5">
    <source>
        <dbReference type="ARBA" id="ARBA00023136"/>
    </source>
</evidence>
<name>A0A068ZZA1_CLODI</name>
<dbReference type="PANTHER" id="PTHR34296">
    <property type="entry name" value="TRANSCRIPTIONAL ACTIVATOR PROTEIN MED"/>
    <property type="match status" value="1"/>
</dbReference>
<dbReference type="EMBL" id="LK932357">
    <property type="protein sequence ID" value="CDS83861.1"/>
    <property type="molecule type" value="Genomic_DNA"/>
</dbReference>
<feature type="compositionally biased region" description="Basic and acidic residues" evidence="7">
    <location>
        <begin position="35"/>
        <end position="46"/>
    </location>
</feature>
<evidence type="ECO:0000256" key="8">
    <source>
        <dbReference type="SAM" id="SignalP"/>
    </source>
</evidence>
<evidence type="ECO:0000256" key="6">
    <source>
        <dbReference type="ARBA" id="ARBA00023288"/>
    </source>
</evidence>
<organism evidence="10">
    <name type="scientific">Clostridioides difficile</name>
    <name type="common">Peptoclostridium difficile</name>
    <dbReference type="NCBI Taxonomy" id="1496"/>
    <lineage>
        <taxon>Bacteria</taxon>
        <taxon>Bacillati</taxon>
        <taxon>Bacillota</taxon>
        <taxon>Clostridia</taxon>
        <taxon>Peptostreptococcales</taxon>
        <taxon>Peptostreptococcaceae</taxon>
        <taxon>Clostridioides</taxon>
    </lineage>
</organism>
<dbReference type="Gene3D" id="3.40.50.2300">
    <property type="match status" value="2"/>
</dbReference>
<evidence type="ECO:0000256" key="1">
    <source>
        <dbReference type="ARBA" id="ARBA00004193"/>
    </source>
</evidence>
<evidence type="ECO:0000256" key="4">
    <source>
        <dbReference type="ARBA" id="ARBA00022729"/>
    </source>
</evidence>
<dbReference type="PATRIC" id="fig|1496.1373.peg.62"/>
<keyword evidence="6 10" id="KW-0449">Lipoprotein</keyword>
<dbReference type="EMBL" id="LK933493">
    <property type="protein sequence ID" value="CDT78728.1"/>
    <property type="molecule type" value="Genomic_DNA"/>
</dbReference>
<dbReference type="Pfam" id="PF02608">
    <property type="entry name" value="Bmp"/>
    <property type="match status" value="1"/>
</dbReference>
<dbReference type="SUPFAM" id="SSF53822">
    <property type="entry name" value="Periplasmic binding protein-like I"/>
    <property type="match status" value="1"/>
</dbReference>